<accession>A0A256GCH9</accession>
<dbReference type="Proteomes" id="UP000216363">
    <property type="component" value="Unassembled WGS sequence"/>
</dbReference>
<organism evidence="1 2">
    <name type="scientific">Brucella lupini</name>
    <dbReference type="NCBI Taxonomy" id="255457"/>
    <lineage>
        <taxon>Bacteria</taxon>
        <taxon>Pseudomonadati</taxon>
        <taxon>Pseudomonadota</taxon>
        <taxon>Alphaproteobacteria</taxon>
        <taxon>Hyphomicrobiales</taxon>
        <taxon>Brucellaceae</taxon>
        <taxon>Brucella/Ochrobactrum group</taxon>
        <taxon>Brucella</taxon>
    </lineage>
</organism>
<dbReference type="EMBL" id="NNRN01000062">
    <property type="protein sequence ID" value="OYR24738.1"/>
    <property type="molecule type" value="Genomic_DNA"/>
</dbReference>
<name>A0A256GCH9_9HYPH</name>
<reference evidence="1 2" key="1">
    <citation type="submission" date="2017-07" db="EMBL/GenBank/DDBJ databases">
        <title>Draft genome of Ochrobactrum lupini type strain LUP21.</title>
        <authorList>
            <person name="Krzyzanowska D.M."/>
            <person name="Jafra S."/>
        </authorList>
    </citation>
    <scope>NUCLEOTIDE SEQUENCE [LARGE SCALE GENOMIC DNA]</scope>
    <source>
        <strain evidence="1 2">LUP21</strain>
    </source>
</reference>
<comment type="caution">
    <text evidence="1">The sequence shown here is derived from an EMBL/GenBank/DDBJ whole genome shotgun (WGS) entry which is preliminary data.</text>
</comment>
<sequence>MQLRSPIKAELGSPDRNRQQLFTLKAMAGSGHYGAVAVCTRLE</sequence>
<dbReference type="AlphaFoldDB" id="A0A256GCH9"/>
<proteinExistence type="predicted"/>
<gene>
    <name evidence="1" type="ORF">CES86_5028</name>
</gene>
<evidence type="ECO:0000313" key="1">
    <source>
        <dbReference type="EMBL" id="OYR24738.1"/>
    </source>
</evidence>
<protein>
    <submittedName>
        <fullName evidence="1">Uncharacterized protein</fullName>
    </submittedName>
</protein>
<evidence type="ECO:0000313" key="2">
    <source>
        <dbReference type="Proteomes" id="UP000216363"/>
    </source>
</evidence>